<dbReference type="PROSITE" id="PS50123">
    <property type="entry name" value="CHER"/>
    <property type="match status" value="1"/>
</dbReference>
<dbReference type="GO" id="GO:0008168">
    <property type="term" value="F:methyltransferase activity"/>
    <property type="evidence" value="ECO:0007669"/>
    <property type="project" value="UniProtKB-KW"/>
</dbReference>
<organism evidence="2 3">
    <name type="scientific">Noviherbaspirillum suwonense</name>
    <dbReference type="NCBI Taxonomy" id="1224511"/>
    <lineage>
        <taxon>Bacteria</taxon>
        <taxon>Pseudomonadati</taxon>
        <taxon>Pseudomonadota</taxon>
        <taxon>Betaproteobacteria</taxon>
        <taxon>Burkholderiales</taxon>
        <taxon>Oxalobacteraceae</taxon>
        <taxon>Noviherbaspirillum</taxon>
    </lineage>
</organism>
<dbReference type="InterPro" id="IPR029063">
    <property type="entry name" value="SAM-dependent_MTases_sf"/>
</dbReference>
<gene>
    <name evidence="2" type="ORF">SAMN06295970_101559</name>
</gene>
<evidence type="ECO:0000313" key="2">
    <source>
        <dbReference type="EMBL" id="SMP45756.1"/>
    </source>
</evidence>
<keyword evidence="2" id="KW-0808">Transferase</keyword>
<dbReference type="PANTHER" id="PTHR24422">
    <property type="entry name" value="CHEMOTAXIS PROTEIN METHYLTRANSFERASE"/>
    <property type="match status" value="1"/>
</dbReference>
<dbReference type="PANTHER" id="PTHR24422:SF8">
    <property type="entry name" value="CHEMOTAXIS PROTEIN"/>
    <property type="match status" value="1"/>
</dbReference>
<dbReference type="PRINTS" id="PR00996">
    <property type="entry name" value="CHERMTFRASE"/>
</dbReference>
<keyword evidence="2" id="KW-0489">Methyltransferase</keyword>
<sequence>MSQGAIARSAVEEIEADLLLEALHRRFDADLRALERAPLRERLLAFMRARDLPSLSVLQAQALHDEATGLALVRCLSVRPVALFDDPARIASLRQALGPWLRSCPMARVWVSECSGAEDVYTLAILLREEGFYDKTLLFATSSSEATLGAARRGRIPAAEFARYQQNYLRCGGRLSLSDYLEAEPDEDGNLAFLPELGRNIIWAQYNLATDASFNEFQLIVCRGALSDLRPALRQRALALFHESLAVFGYLSMHPGDAMVQLPNDVDFRAVHAESGLYRRVA</sequence>
<dbReference type="Gene3D" id="3.40.50.150">
    <property type="entry name" value="Vaccinia Virus protein VP39"/>
    <property type="match status" value="1"/>
</dbReference>
<protein>
    <submittedName>
        <fullName evidence="2">Chemotaxis protein methyltransferase CheR</fullName>
    </submittedName>
</protein>
<dbReference type="InterPro" id="IPR000780">
    <property type="entry name" value="CheR_MeTrfase"/>
</dbReference>
<feature type="domain" description="CheR-type methyltransferase" evidence="1">
    <location>
        <begin position="4"/>
        <end position="269"/>
    </location>
</feature>
<dbReference type="RefSeq" id="WP_283440701.1">
    <property type="nucleotide sequence ID" value="NZ_FXUL01000001.1"/>
</dbReference>
<accession>A0ABY1PTV0</accession>
<dbReference type="SMART" id="SM00138">
    <property type="entry name" value="MeTrc"/>
    <property type="match status" value="1"/>
</dbReference>
<evidence type="ECO:0000313" key="3">
    <source>
        <dbReference type="Proteomes" id="UP001158049"/>
    </source>
</evidence>
<dbReference type="EMBL" id="FXUL01000001">
    <property type="protein sequence ID" value="SMP45756.1"/>
    <property type="molecule type" value="Genomic_DNA"/>
</dbReference>
<dbReference type="InterPro" id="IPR050903">
    <property type="entry name" value="Bact_Chemotaxis_MeTrfase"/>
</dbReference>
<dbReference type="Proteomes" id="UP001158049">
    <property type="component" value="Unassembled WGS sequence"/>
</dbReference>
<evidence type="ECO:0000259" key="1">
    <source>
        <dbReference type="PROSITE" id="PS50123"/>
    </source>
</evidence>
<comment type="caution">
    <text evidence="2">The sequence shown here is derived from an EMBL/GenBank/DDBJ whole genome shotgun (WGS) entry which is preliminary data.</text>
</comment>
<keyword evidence="3" id="KW-1185">Reference proteome</keyword>
<dbReference type="Pfam" id="PF01739">
    <property type="entry name" value="CheR"/>
    <property type="match status" value="1"/>
</dbReference>
<dbReference type="InterPro" id="IPR022642">
    <property type="entry name" value="CheR_C"/>
</dbReference>
<proteinExistence type="predicted"/>
<dbReference type="GO" id="GO:0032259">
    <property type="term" value="P:methylation"/>
    <property type="evidence" value="ECO:0007669"/>
    <property type="project" value="UniProtKB-KW"/>
</dbReference>
<reference evidence="2 3" key="1">
    <citation type="submission" date="2017-05" db="EMBL/GenBank/DDBJ databases">
        <authorList>
            <person name="Varghese N."/>
            <person name="Submissions S."/>
        </authorList>
    </citation>
    <scope>NUCLEOTIDE SEQUENCE [LARGE SCALE GENOMIC DNA]</scope>
    <source>
        <strain evidence="2 3">DSM 26001</strain>
    </source>
</reference>
<name>A0ABY1PTV0_9BURK</name>
<dbReference type="SUPFAM" id="SSF53335">
    <property type="entry name" value="S-adenosyl-L-methionine-dependent methyltransferases"/>
    <property type="match status" value="1"/>
</dbReference>